<feature type="transmembrane region" description="Helical" evidence="14">
    <location>
        <begin position="153"/>
        <end position="174"/>
    </location>
</feature>
<dbReference type="PROSITE" id="PS51751">
    <property type="entry name" value="EXPERA"/>
    <property type="match status" value="1"/>
</dbReference>
<keyword evidence="11" id="KW-0753">Steroid metabolism</keyword>
<comment type="subcellular location">
    <subcellularLocation>
        <location evidence="1">Membrane</location>
        <topology evidence="1">Multi-pass membrane protein</topology>
    </subcellularLocation>
</comment>
<keyword evidence="7" id="KW-0756">Sterol biosynthesis</keyword>
<keyword evidence="6 13" id="KW-1133">Transmembrane helix</keyword>
<reference evidence="16 17" key="1">
    <citation type="journal article" date="2017" name="G3 (Bethesda)">
        <title>First Draft Genome Sequence of the Pathogenic Fungus Lomentospora prolificans (Formerly Scedosporium prolificans).</title>
        <authorList>
            <person name="Luo R."/>
            <person name="Zimin A."/>
            <person name="Workman R."/>
            <person name="Fan Y."/>
            <person name="Pertea G."/>
            <person name="Grossman N."/>
            <person name="Wear M.P."/>
            <person name="Jia B."/>
            <person name="Miller H."/>
            <person name="Casadevall A."/>
            <person name="Timp W."/>
            <person name="Zhang S.X."/>
            <person name="Salzberg S.L."/>
        </authorList>
    </citation>
    <scope>NUCLEOTIDE SEQUENCE [LARGE SCALE GENOMIC DNA]</scope>
    <source>
        <strain evidence="16 17">JHH-5317</strain>
    </source>
</reference>
<keyword evidence="3" id="KW-0444">Lipid biosynthesis</keyword>
<dbReference type="GO" id="GO:0004769">
    <property type="term" value="F:steroid Delta-isomerase activity"/>
    <property type="evidence" value="ECO:0007669"/>
    <property type="project" value="TreeGrafter"/>
</dbReference>
<dbReference type="OrthoDB" id="58557at2759"/>
<evidence type="ECO:0000256" key="13">
    <source>
        <dbReference type="PROSITE-ProRule" id="PRU01087"/>
    </source>
</evidence>
<gene>
    <name evidence="16" type="ORF">jhhlp_000318</name>
</gene>
<name>A0A2N3NKK8_9PEZI</name>
<proteinExistence type="inferred from homology"/>
<evidence type="ECO:0000256" key="6">
    <source>
        <dbReference type="ARBA" id="ARBA00022989"/>
    </source>
</evidence>
<keyword evidence="12" id="KW-0413">Isomerase</keyword>
<keyword evidence="4 13" id="KW-0812">Transmembrane</keyword>
<dbReference type="InParanoid" id="A0A2N3NKK8"/>
<evidence type="ECO:0000256" key="8">
    <source>
        <dbReference type="ARBA" id="ARBA00023098"/>
    </source>
</evidence>
<evidence type="ECO:0000256" key="11">
    <source>
        <dbReference type="ARBA" id="ARBA00023221"/>
    </source>
</evidence>
<evidence type="ECO:0000256" key="7">
    <source>
        <dbReference type="ARBA" id="ARBA00023011"/>
    </source>
</evidence>
<keyword evidence="17" id="KW-1185">Reference proteome</keyword>
<comment type="caution">
    <text evidence="16">The sequence shown here is derived from an EMBL/GenBank/DDBJ whole genome shotgun (WGS) entry which is preliminary data.</text>
</comment>
<dbReference type="GO" id="GO:0047750">
    <property type="term" value="F:cholestenol delta-isomerase activity"/>
    <property type="evidence" value="ECO:0007669"/>
    <property type="project" value="InterPro"/>
</dbReference>
<dbReference type="PANTHER" id="PTHR14207:SF0">
    <property type="entry name" value="3-BETA-HYDROXYSTEROID-DELTA(8),DELTA(7)-ISOMERASE"/>
    <property type="match status" value="1"/>
</dbReference>
<keyword evidence="8" id="KW-0443">Lipid metabolism</keyword>
<accession>A0A2N3NKK8</accession>
<dbReference type="Proteomes" id="UP000233524">
    <property type="component" value="Unassembled WGS sequence"/>
</dbReference>
<dbReference type="GO" id="GO:0005783">
    <property type="term" value="C:endoplasmic reticulum"/>
    <property type="evidence" value="ECO:0007669"/>
    <property type="project" value="TreeGrafter"/>
</dbReference>
<evidence type="ECO:0000313" key="17">
    <source>
        <dbReference type="Proteomes" id="UP000233524"/>
    </source>
</evidence>
<evidence type="ECO:0000256" key="2">
    <source>
        <dbReference type="ARBA" id="ARBA00008337"/>
    </source>
</evidence>
<evidence type="ECO:0000256" key="1">
    <source>
        <dbReference type="ARBA" id="ARBA00004141"/>
    </source>
</evidence>
<keyword evidence="5" id="KW-0752">Steroid biosynthesis</keyword>
<dbReference type="VEuPathDB" id="FungiDB:jhhlp_000318"/>
<feature type="transmembrane region" description="Helical" evidence="14">
    <location>
        <begin position="64"/>
        <end position="86"/>
    </location>
</feature>
<dbReference type="GO" id="GO:0016126">
    <property type="term" value="P:sterol biosynthetic process"/>
    <property type="evidence" value="ECO:0007669"/>
    <property type="project" value="UniProtKB-KW"/>
</dbReference>
<feature type="transmembrane region" description="Helical" evidence="14">
    <location>
        <begin position="30"/>
        <end position="52"/>
    </location>
</feature>
<evidence type="ECO:0000259" key="15">
    <source>
        <dbReference type="PROSITE" id="PS51751"/>
    </source>
</evidence>
<feature type="transmembrane region" description="Helical" evidence="14">
    <location>
        <begin position="186"/>
        <end position="208"/>
    </location>
</feature>
<dbReference type="AlphaFoldDB" id="A0A2N3NKK8"/>
<evidence type="ECO:0000256" key="14">
    <source>
        <dbReference type="SAM" id="Phobius"/>
    </source>
</evidence>
<evidence type="ECO:0000313" key="16">
    <source>
        <dbReference type="EMBL" id="PKS12977.1"/>
    </source>
</evidence>
<dbReference type="InterPro" id="IPR033118">
    <property type="entry name" value="EXPERA"/>
</dbReference>
<evidence type="ECO:0000256" key="12">
    <source>
        <dbReference type="ARBA" id="ARBA00023235"/>
    </source>
</evidence>
<comment type="similarity">
    <text evidence="2">Belongs to the EBP family.</text>
</comment>
<feature type="transmembrane region" description="Helical" evidence="14">
    <location>
        <begin position="117"/>
        <end position="141"/>
    </location>
</feature>
<sequence>MESPVAASIVHPYFPTNAELPNYRENTLPVPALLACFAVGATAILSGTHYVVTKARPRITNGDTLTAMWLGLCGFIHLFFEGYFAYNNAAMPSRTDLFGQLWKEYSLSDIRYLTRDPFLVCMETVTAFCWGPLSFICVGLIAMKHPARHPVQLIISVGQIYGDILYYATVWFEVQKGAIFCRPERYYFWAYFFLMNAFWIVFPSILVFQSVFATINAFKVAQKSGITISKKHN</sequence>
<dbReference type="GO" id="GO:0016020">
    <property type="term" value="C:membrane"/>
    <property type="evidence" value="ECO:0007669"/>
    <property type="project" value="UniProtKB-SubCell"/>
</dbReference>
<dbReference type="GO" id="GO:0000247">
    <property type="term" value="F:C-8 sterol isomerase activity"/>
    <property type="evidence" value="ECO:0007669"/>
    <property type="project" value="TreeGrafter"/>
</dbReference>
<organism evidence="16 17">
    <name type="scientific">Lomentospora prolificans</name>
    <dbReference type="NCBI Taxonomy" id="41688"/>
    <lineage>
        <taxon>Eukaryota</taxon>
        <taxon>Fungi</taxon>
        <taxon>Dikarya</taxon>
        <taxon>Ascomycota</taxon>
        <taxon>Pezizomycotina</taxon>
        <taxon>Sordariomycetes</taxon>
        <taxon>Hypocreomycetidae</taxon>
        <taxon>Microascales</taxon>
        <taxon>Microascaceae</taxon>
        <taxon>Lomentospora</taxon>
    </lineage>
</organism>
<evidence type="ECO:0000256" key="3">
    <source>
        <dbReference type="ARBA" id="ARBA00022516"/>
    </source>
</evidence>
<protein>
    <recommendedName>
        <fullName evidence="15">EXPERA domain-containing protein</fullName>
    </recommendedName>
</protein>
<dbReference type="InterPro" id="IPR007905">
    <property type="entry name" value="EBP"/>
</dbReference>
<dbReference type="STRING" id="41688.A0A2N3NKK8"/>
<evidence type="ECO:0000256" key="5">
    <source>
        <dbReference type="ARBA" id="ARBA00022955"/>
    </source>
</evidence>
<dbReference type="EMBL" id="NLAX01000002">
    <property type="protein sequence ID" value="PKS12977.1"/>
    <property type="molecule type" value="Genomic_DNA"/>
</dbReference>
<dbReference type="PANTHER" id="PTHR14207">
    <property type="entry name" value="STEROL ISOMERASE"/>
    <property type="match status" value="1"/>
</dbReference>
<evidence type="ECO:0000256" key="4">
    <source>
        <dbReference type="ARBA" id="ARBA00022692"/>
    </source>
</evidence>
<evidence type="ECO:0000256" key="10">
    <source>
        <dbReference type="ARBA" id="ARBA00023166"/>
    </source>
</evidence>
<keyword evidence="10" id="KW-1207">Sterol metabolism</keyword>
<dbReference type="Pfam" id="PF05241">
    <property type="entry name" value="EBP"/>
    <property type="match status" value="1"/>
</dbReference>
<keyword evidence="9 13" id="KW-0472">Membrane</keyword>
<evidence type="ECO:0000256" key="9">
    <source>
        <dbReference type="ARBA" id="ARBA00023136"/>
    </source>
</evidence>
<feature type="domain" description="EXPERA" evidence="15">
    <location>
        <begin position="62"/>
        <end position="207"/>
    </location>
</feature>